<keyword evidence="3" id="KW-1185">Reference proteome</keyword>
<reference evidence="2 3" key="1">
    <citation type="submission" date="2016-10" db="EMBL/GenBank/DDBJ databases">
        <authorList>
            <person name="de Groot N.N."/>
        </authorList>
    </citation>
    <scope>NUCLEOTIDE SEQUENCE [LARGE SCALE GENOMIC DNA]</scope>
    <source>
        <strain evidence="2 3">DSM 21771</strain>
    </source>
</reference>
<dbReference type="EMBL" id="FNEN01000010">
    <property type="protein sequence ID" value="SDI98566.1"/>
    <property type="molecule type" value="Genomic_DNA"/>
</dbReference>
<organism evidence="2 3">
    <name type="scientific">Natribacillus halophilus</name>
    <dbReference type="NCBI Taxonomy" id="549003"/>
    <lineage>
        <taxon>Bacteria</taxon>
        <taxon>Bacillati</taxon>
        <taxon>Bacillota</taxon>
        <taxon>Bacilli</taxon>
        <taxon>Bacillales</taxon>
        <taxon>Bacillaceae</taxon>
        <taxon>Natribacillus</taxon>
    </lineage>
</organism>
<dbReference type="PANTHER" id="PTHR30545">
    <property type="entry name" value="SUGAR FERMENTATION STIMULATION PROTEIN A"/>
    <property type="match status" value="1"/>
</dbReference>
<sequence>MKSVTLAEDGVAYFPDAVTARGTRHVQKLADIQEAGTHEAAVLFVVQRGDVKNVRPATHIDPKFSAALQQAATRGVQMLAMTTDVDLHGVTLGSRRIPVFFN</sequence>
<evidence type="ECO:0000313" key="3">
    <source>
        <dbReference type="Proteomes" id="UP000198853"/>
    </source>
</evidence>
<protein>
    <submittedName>
        <fullName evidence="2">Sugar fermentation stimulation protein</fullName>
    </submittedName>
</protein>
<dbReference type="PANTHER" id="PTHR30545:SF2">
    <property type="entry name" value="SUGAR FERMENTATION STIMULATION PROTEIN A"/>
    <property type="match status" value="1"/>
</dbReference>
<evidence type="ECO:0000259" key="1">
    <source>
        <dbReference type="Pfam" id="PF03749"/>
    </source>
</evidence>
<name>A0A1G8Q212_9BACI</name>
<dbReference type="InterPro" id="IPR005224">
    <property type="entry name" value="SfsA"/>
</dbReference>
<proteinExistence type="predicted"/>
<dbReference type="GO" id="GO:0003677">
    <property type="term" value="F:DNA binding"/>
    <property type="evidence" value="ECO:0007669"/>
    <property type="project" value="InterPro"/>
</dbReference>
<evidence type="ECO:0000313" key="2">
    <source>
        <dbReference type="EMBL" id="SDI98566.1"/>
    </source>
</evidence>
<dbReference type="Proteomes" id="UP000198853">
    <property type="component" value="Unassembled WGS sequence"/>
</dbReference>
<dbReference type="AlphaFoldDB" id="A0A1G8Q212"/>
<gene>
    <name evidence="2" type="ORF">SAMN04488123_11059</name>
</gene>
<feature type="domain" description="Sugar fermentation stimulation protein C-terminal" evidence="1">
    <location>
        <begin position="2"/>
        <end position="87"/>
    </location>
</feature>
<dbReference type="Pfam" id="PF03749">
    <property type="entry name" value="SfsA"/>
    <property type="match status" value="1"/>
</dbReference>
<dbReference type="Gene3D" id="3.40.1350.60">
    <property type="match status" value="1"/>
</dbReference>
<accession>A0A1G8Q212</accession>
<dbReference type="InterPro" id="IPR040452">
    <property type="entry name" value="SfsA_C"/>
</dbReference>